<dbReference type="PANTHER" id="PTHR47505">
    <property type="entry name" value="DNA UTILIZATION PROTEIN YHGH"/>
    <property type="match status" value="1"/>
</dbReference>
<proteinExistence type="inferred from homology"/>
<dbReference type="EMBL" id="JBHUGH010000012">
    <property type="protein sequence ID" value="MFD1913586.1"/>
    <property type="molecule type" value="Genomic_DNA"/>
</dbReference>
<comment type="caution">
    <text evidence="4">The sequence shown here is derived from an EMBL/GenBank/DDBJ whole genome shotgun (WGS) entry which is preliminary data.</text>
</comment>
<organism evidence="4 5">
    <name type="scientific">Halodurantibacterium flavum</name>
    <dbReference type="NCBI Taxonomy" id="1382802"/>
    <lineage>
        <taxon>Bacteria</taxon>
        <taxon>Pseudomonadati</taxon>
        <taxon>Pseudomonadota</taxon>
        <taxon>Alphaproteobacteria</taxon>
        <taxon>Rhodobacterales</taxon>
        <taxon>Paracoccaceae</taxon>
        <taxon>Halodurantibacterium</taxon>
    </lineage>
</organism>
<dbReference type="InterPro" id="IPR000836">
    <property type="entry name" value="PRTase_dom"/>
</dbReference>
<evidence type="ECO:0000259" key="2">
    <source>
        <dbReference type="Pfam" id="PF00156"/>
    </source>
</evidence>
<feature type="domain" description="Double zinc ribbon" evidence="3">
    <location>
        <begin position="4"/>
        <end position="67"/>
    </location>
</feature>
<evidence type="ECO:0000313" key="5">
    <source>
        <dbReference type="Proteomes" id="UP001597353"/>
    </source>
</evidence>
<sequence>MQSVLQAIFPAECLSCRAHIARGPGSGPGLCGACWRDTAFVAGLCCDHCGVQLPGQEAQATLCDDCLSTPRPWARGRAVMTYGGVGRRLILALKHGDRLNIARPAGMWMARAAAPILLPDMVVAPVPLHWTRLLRRRYNQSALLSRALAREAGLDHCPDLLLRRRRTSSQDGKGRAERAENLAGAITAHPRRTVRMQGRNVLLVDDVMTSGATLAEAARACLEAGAAGVRIVVLARVAKNA</sequence>
<comment type="similarity">
    <text evidence="1">Belongs to the ComF/GntX family.</text>
</comment>
<dbReference type="Gene3D" id="3.40.50.2020">
    <property type="match status" value="1"/>
</dbReference>
<evidence type="ECO:0000259" key="3">
    <source>
        <dbReference type="Pfam" id="PF18912"/>
    </source>
</evidence>
<dbReference type="SUPFAM" id="SSF53271">
    <property type="entry name" value="PRTase-like"/>
    <property type="match status" value="1"/>
</dbReference>
<evidence type="ECO:0000313" key="4">
    <source>
        <dbReference type="EMBL" id="MFD1913586.1"/>
    </source>
</evidence>
<dbReference type="InterPro" id="IPR051910">
    <property type="entry name" value="ComF/GntX_DNA_util-trans"/>
</dbReference>
<dbReference type="InterPro" id="IPR044005">
    <property type="entry name" value="DZR_2"/>
</dbReference>
<protein>
    <submittedName>
        <fullName evidence="4">ComF family protein</fullName>
    </submittedName>
</protein>
<keyword evidence="5" id="KW-1185">Reference proteome</keyword>
<dbReference type="Pfam" id="PF18912">
    <property type="entry name" value="DZR_2"/>
    <property type="match status" value="1"/>
</dbReference>
<dbReference type="RefSeq" id="WP_390263683.1">
    <property type="nucleotide sequence ID" value="NZ_JBHUGH010000012.1"/>
</dbReference>
<dbReference type="Proteomes" id="UP001597353">
    <property type="component" value="Unassembled WGS sequence"/>
</dbReference>
<dbReference type="InterPro" id="IPR029057">
    <property type="entry name" value="PRTase-like"/>
</dbReference>
<feature type="domain" description="Phosphoribosyltransferase" evidence="2">
    <location>
        <begin position="168"/>
        <end position="237"/>
    </location>
</feature>
<evidence type="ECO:0000256" key="1">
    <source>
        <dbReference type="ARBA" id="ARBA00008007"/>
    </source>
</evidence>
<accession>A0ABW4S837</accession>
<name>A0ABW4S837_9RHOB</name>
<reference evidence="5" key="1">
    <citation type="journal article" date="2019" name="Int. J. Syst. Evol. Microbiol.">
        <title>The Global Catalogue of Microorganisms (GCM) 10K type strain sequencing project: providing services to taxonomists for standard genome sequencing and annotation.</title>
        <authorList>
            <consortium name="The Broad Institute Genomics Platform"/>
            <consortium name="The Broad Institute Genome Sequencing Center for Infectious Disease"/>
            <person name="Wu L."/>
            <person name="Ma J."/>
        </authorList>
    </citation>
    <scope>NUCLEOTIDE SEQUENCE [LARGE SCALE GENOMIC DNA]</scope>
    <source>
        <strain evidence="5">CGMCC 4.7242</strain>
    </source>
</reference>
<dbReference type="PANTHER" id="PTHR47505:SF1">
    <property type="entry name" value="DNA UTILIZATION PROTEIN YHGH"/>
    <property type="match status" value="1"/>
</dbReference>
<gene>
    <name evidence="4" type="ORF">ACFSGJ_15340</name>
</gene>
<dbReference type="CDD" id="cd06223">
    <property type="entry name" value="PRTases_typeI"/>
    <property type="match status" value="1"/>
</dbReference>
<dbReference type="Pfam" id="PF00156">
    <property type="entry name" value="Pribosyltran"/>
    <property type="match status" value="1"/>
</dbReference>